<dbReference type="InterPro" id="IPR025997">
    <property type="entry name" value="SBP_2_dom"/>
</dbReference>
<evidence type="ECO:0000256" key="3">
    <source>
        <dbReference type="ARBA" id="ARBA00022181"/>
    </source>
</evidence>
<keyword evidence="8" id="KW-1185">Reference proteome</keyword>
<dbReference type="FunFam" id="3.30.70.270:FF:000001">
    <property type="entry name" value="Diguanylate cyclase domain protein"/>
    <property type="match status" value="1"/>
</dbReference>
<dbReference type="CDD" id="cd01007">
    <property type="entry name" value="PBP2_BvgS_HisK_like"/>
    <property type="match status" value="1"/>
</dbReference>
<reference evidence="7" key="1">
    <citation type="submission" date="2021-11" db="EMBL/GenBank/DDBJ databases">
        <title>Vibrio ZSDE26 sp. nov. and Vibrio ZSDZ34 sp. nov., isolated from coastal seawater in Qingdao.</title>
        <authorList>
            <person name="Zhang P."/>
        </authorList>
    </citation>
    <scope>NUCLEOTIDE SEQUENCE</scope>
    <source>
        <strain evidence="7">ZSDE26</strain>
    </source>
</reference>
<dbReference type="GO" id="GO:0005886">
    <property type="term" value="C:plasma membrane"/>
    <property type="evidence" value="ECO:0007669"/>
    <property type="project" value="TreeGrafter"/>
</dbReference>
<dbReference type="InterPro" id="IPR000160">
    <property type="entry name" value="GGDEF_dom"/>
</dbReference>
<dbReference type="SMART" id="SM00267">
    <property type="entry name" value="GGDEF"/>
    <property type="match status" value="1"/>
</dbReference>
<evidence type="ECO:0000259" key="6">
    <source>
        <dbReference type="PROSITE" id="PS50887"/>
    </source>
</evidence>
<dbReference type="GO" id="GO:0043709">
    <property type="term" value="P:cell adhesion involved in single-species biofilm formation"/>
    <property type="evidence" value="ECO:0007669"/>
    <property type="project" value="TreeGrafter"/>
</dbReference>
<evidence type="ECO:0000313" key="7">
    <source>
        <dbReference type="EMBL" id="MCK6265456.1"/>
    </source>
</evidence>
<comment type="caution">
    <text evidence="7">The sequence shown here is derived from an EMBL/GenBank/DDBJ whole genome shotgun (WGS) entry which is preliminary data.</text>
</comment>
<dbReference type="RefSeq" id="WP_248010524.1">
    <property type="nucleotide sequence ID" value="NZ_JAJHVV010000015.1"/>
</dbReference>
<dbReference type="Pfam" id="PF00990">
    <property type="entry name" value="GGDEF"/>
    <property type="match status" value="1"/>
</dbReference>
<dbReference type="SUPFAM" id="SSF55073">
    <property type="entry name" value="Nucleotide cyclase"/>
    <property type="match status" value="1"/>
</dbReference>
<dbReference type="InterPro" id="IPR001638">
    <property type="entry name" value="Solute-binding_3/MltF_N"/>
</dbReference>
<dbReference type="CDD" id="cd06324">
    <property type="entry name" value="PBP1_ABC_sugar_binding-like"/>
    <property type="match status" value="1"/>
</dbReference>
<evidence type="ECO:0000256" key="2">
    <source>
        <dbReference type="ARBA" id="ARBA00012528"/>
    </source>
</evidence>
<dbReference type="PROSITE" id="PS50887">
    <property type="entry name" value="GGDEF"/>
    <property type="match status" value="1"/>
</dbReference>
<dbReference type="SMART" id="SM00062">
    <property type="entry name" value="PBPb"/>
    <property type="match status" value="1"/>
</dbReference>
<organism evidence="7 8">
    <name type="scientific">Vibrio amylolyticus</name>
    <dbReference type="NCBI Taxonomy" id="2847292"/>
    <lineage>
        <taxon>Bacteria</taxon>
        <taxon>Pseudomonadati</taxon>
        <taxon>Pseudomonadota</taxon>
        <taxon>Gammaproteobacteria</taxon>
        <taxon>Vibrionales</taxon>
        <taxon>Vibrionaceae</taxon>
        <taxon>Vibrio</taxon>
    </lineage>
</organism>
<keyword evidence="5" id="KW-0175">Coiled coil</keyword>
<dbReference type="EMBL" id="JAJHVV010000015">
    <property type="protein sequence ID" value="MCK6265456.1"/>
    <property type="molecule type" value="Genomic_DNA"/>
</dbReference>
<dbReference type="InterPro" id="IPR028082">
    <property type="entry name" value="Peripla_BP_I"/>
</dbReference>
<dbReference type="EC" id="2.7.7.65" evidence="2"/>
<name>A0A9X1XMI1_9VIBR</name>
<feature type="domain" description="GGDEF" evidence="6">
    <location>
        <begin position="715"/>
        <end position="851"/>
    </location>
</feature>
<dbReference type="CDD" id="cd01949">
    <property type="entry name" value="GGDEF"/>
    <property type="match status" value="1"/>
</dbReference>
<dbReference type="InterPro" id="IPR050469">
    <property type="entry name" value="Diguanylate_Cyclase"/>
</dbReference>
<proteinExistence type="predicted"/>
<dbReference type="SUPFAM" id="SSF53822">
    <property type="entry name" value="Periplasmic binding protein-like I"/>
    <property type="match status" value="1"/>
</dbReference>
<dbReference type="Gene3D" id="3.40.190.10">
    <property type="entry name" value="Periplasmic binding protein-like II"/>
    <property type="match status" value="2"/>
</dbReference>
<dbReference type="InterPro" id="IPR043128">
    <property type="entry name" value="Rev_trsase/Diguanyl_cyclase"/>
</dbReference>
<dbReference type="GO" id="GO:0055085">
    <property type="term" value="P:transmembrane transport"/>
    <property type="evidence" value="ECO:0007669"/>
    <property type="project" value="UniProtKB-ARBA"/>
</dbReference>
<dbReference type="InterPro" id="IPR029787">
    <property type="entry name" value="Nucleotide_cyclase"/>
</dbReference>
<dbReference type="Gene3D" id="3.40.50.2300">
    <property type="match status" value="2"/>
</dbReference>
<feature type="coiled-coil region" evidence="5">
    <location>
        <begin position="653"/>
        <end position="687"/>
    </location>
</feature>
<comment type="catalytic activity">
    <reaction evidence="4">
        <text>2 GTP = 3',3'-c-di-GMP + 2 diphosphate</text>
        <dbReference type="Rhea" id="RHEA:24898"/>
        <dbReference type="ChEBI" id="CHEBI:33019"/>
        <dbReference type="ChEBI" id="CHEBI:37565"/>
        <dbReference type="ChEBI" id="CHEBI:58805"/>
        <dbReference type="EC" id="2.7.7.65"/>
    </reaction>
</comment>
<dbReference type="Pfam" id="PF13407">
    <property type="entry name" value="Peripla_BP_4"/>
    <property type="match status" value="1"/>
</dbReference>
<dbReference type="SUPFAM" id="SSF53850">
    <property type="entry name" value="Periplasmic binding protein-like II"/>
    <property type="match status" value="1"/>
</dbReference>
<evidence type="ECO:0000313" key="8">
    <source>
        <dbReference type="Proteomes" id="UP001139559"/>
    </source>
</evidence>
<protein>
    <recommendedName>
        <fullName evidence="3">Autoinducer 2-binding periplasmic protein LuxP</fullName>
        <ecNumber evidence="2">2.7.7.65</ecNumber>
    </recommendedName>
</protein>
<dbReference type="PANTHER" id="PTHR45138">
    <property type="entry name" value="REGULATORY COMPONENTS OF SENSORY TRANSDUCTION SYSTEM"/>
    <property type="match status" value="1"/>
</dbReference>
<evidence type="ECO:0000256" key="1">
    <source>
        <dbReference type="ARBA" id="ARBA00001946"/>
    </source>
</evidence>
<gene>
    <name evidence="7" type="ORF">KP803_19535</name>
</gene>
<dbReference type="Pfam" id="PF00497">
    <property type="entry name" value="SBP_bac_3"/>
    <property type="match status" value="1"/>
</dbReference>
<comment type="cofactor">
    <cofactor evidence="1">
        <name>Mg(2+)</name>
        <dbReference type="ChEBI" id="CHEBI:18420"/>
    </cofactor>
</comment>
<evidence type="ECO:0000256" key="4">
    <source>
        <dbReference type="ARBA" id="ARBA00034247"/>
    </source>
</evidence>
<dbReference type="Proteomes" id="UP001139559">
    <property type="component" value="Unassembled WGS sequence"/>
</dbReference>
<dbReference type="PANTHER" id="PTHR45138:SF9">
    <property type="entry name" value="DIGUANYLATE CYCLASE DGCM-RELATED"/>
    <property type="match status" value="1"/>
</dbReference>
<sequence>MDDLALFYGLQESTHLPLLYLRKPIAQALPMKSHAILYLYILLPLQVMATEIALFVPRTETAAWQSQIQFAQSAAEDLDIDLLIYDANNQSQVMLQQVIDACNRRVNGILFMNYEHIGEQVLSITERYQIPSVIYNTGFIEDNLLPRSKYKHWIGSITPDDKYAGALLAEQLLRRAETNEVKEVKLLVLNGNMNELSAQQRNQGLHQFIKHHSNVSVVAEGSTGINWSREEAKRLFIQHYQQFPEINTVWAASDTLALGAMDAMAELALPRQDMIVGGIDWLPEALRMVSKQMPYVSVGGHFSEAAWGLILLNDYLHGSDFAAESTQFHSQMYAINEKNINTFQSFIGDDWKRIDFKSLSKEHQNGQIYNFSIKHLLDTYYNNSKMLTLTDEETEWLEQHNTLRLAIDIDWPPFEYVDDNNIYQGMSADYIKIIAQRLGVKIEPSVGKSWEQVVQASKQKELDIYPALSITPDRKEYLRFTLPYLSFPMMIITNQDIPYINNINALKDEVVSVVKGYSSHEMLQNNHPQIKLFEANNVSEALEAVSSGRVAAYIGNIATANYVMTREGYTNLKVSGVTPYRIDLSMAVRKDWPTLHAIIQKALDSITEEERKHIYSRWITVRYEHGVDYNLVWKIVVTSLIVLLILSYWTRKLSTLNSKLNHEVAERKQIEKQLREEKKKIEKLAITDSLTGLYNRRHYNIVLLSEIRRAQRNRDWISFVILDIDYFKQYNDNYGHQSGDDQLLSLATCLKANCHRASDYCFRLGGEEFGIIFSGLSPKEAFLFVEKLRAEIEALHLEHRYSQAAPVLTASFGLVTTNNLDHEAATLYEAADAALYKAKESGRNKVVSTEI</sequence>
<dbReference type="Gene3D" id="3.30.70.270">
    <property type="match status" value="1"/>
</dbReference>
<dbReference type="GO" id="GO:0052621">
    <property type="term" value="F:diguanylate cyclase activity"/>
    <property type="evidence" value="ECO:0007669"/>
    <property type="project" value="UniProtKB-EC"/>
</dbReference>
<dbReference type="AlphaFoldDB" id="A0A9X1XMI1"/>
<dbReference type="GO" id="GO:1902201">
    <property type="term" value="P:negative regulation of bacterial-type flagellum-dependent cell motility"/>
    <property type="evidence" value="ECO:0007669"/>
    <property type="project" value="TreeGrafter"/>
</dbReference>
<evidence type="ECO:0000256" key="5">
    <source>
        <dbReference type="SAM" id="Coils"/>
    </source>
</evidence>
<dbReference type="NCBIfam" id="TIGR00254">
    <property type="entry name" value="GGDEF"/>
    <property type="match status" value="1"/>
</dbReference>
<accession>A0A9X1XMI1</accession>